<dbReference type="Proteomes" id="UP000323392">
    <property type="component" value="Unassembled WGS sequence"/>
</dbReference>
<evidence type="ECO:0000256" key="15">
    <source>
        <dbReference type="PIRSR" id="PIRSR001400-3"/>
    </source>
</evidence>
<dbReference type="STRING" id="1121328.JWYL7_1330"/>
<evidence type="ECO:0000256" key="10">
    <source>
        <dbReference type="ARBA" id="ARBA00023239"/>
    </source>
</evidence>
<protein>
    <recommendedName>
        <fullName evidence="4 12">Enolase</fullName>
        <ecNumber evidence="3 12">4.2.1.11</ecNumber>
    </recommendedName>
    <alternativeName>
        <fullName evidence="12">2-phospho-D-glycerate hydro-lyase</fullName>
    </alternativeName>
    <alternativeName>
        <fullName evidence="12">2-phosphoglycerate dehydratase</fullName>
    </alternativeName>
</protein>
<feature type="binding site" evidence="14">
    <location>
        <position position="287"/>
    </location>
    <ligand>
        <name>substrate</name>
    </ligand>
</feature>
<accession>A0A150FSV5</accession>
<dbReference type="GO" id="GO:0004634">
    <property type="term" value="F:phosphopyruvate hydratase activity"/>
    <property type="evidence" value="ECO:0007669"/>
    <property type="project" value="UniProtKB-UniRule"/>
</dbReference>
<dbReference type="PRINTS" id="PR00148">
    <property type="entry name" value="ENOLASE"/>
</dbReference>
<evidence type="ECO:0000256" key="6">
    <source>
        <dbReference type="ARBA" id="ARBA00022525"/>
    </source>
</evidence>
<comment type="catalytic activity">
    <reaction evidence="11">
        <text>(2R)-2-phosphoglycerate = phosphoenolpyruvate + H2O</text>
        <dbReference type="Rhea" id="RHEA:10164"/>
        <dbReference type="ChEBI" id="CHEBI:15377"/>
        <dbReference type="ChEBI" id="CHEBI:58289"/>
        <dbReference type="ChEBI" id="CHEBI:58702"/>
        <dbReference type="EC" id="4.2.1.11"/>
    </reaction>
    <physiologicalReaction direction="left-to-right" evidence="11">
        <dbReference type="Rhea" id="RHEA:10165"/>
    </physiologicalReaction>
</comment>
<evidence type="ECO:0000256" key="12">
    <source>
        <dbReference type="HAMAP-Rule" id="MF_00318"/>
    </source>
</evidence>
<evidence type="ECO:0000256" key="3">
    <source>
        <dbReference type="ARBA" id="ARBA00012058"/>
    </source>
</evidence>
<comment type="subcellular location">
    <subcellularLocation>
        <location evidence="12">Cytoplasm</location>
    </subcellularLocation>
    <subcellularLocation>
        <location evidence="12">Secreted</location>
    </subcellularLocation>
    <subcellularLocation>
        <location evidence="12">Cell surface</location>
    </subcellularLocation>
    <text evidence="12">Fractions of enolase are present in both the cytoplasm and on the cell surface.</text>
</comment>
<reference evidence="18 20" key="1">
    <citation type="submission" date="2016-02" db="EMBL/GenBank/DDBJ databases">
        <title>Draft genome sequence for Clostridium paradoxum JW-YL-7.</title>
        <authorList>
            <person name="Utturkar S.M."/>
            <person name="Lancaster A."/>
            <person name="Poole F.L."/>
            <person name="Adams M.W."/>
            <person name="Brown S.D."/>
        </authorList>
    </citation>
    <scope>NUCLEOTIDE SEQUENCE [LARGE SCALE GENOMIC DNA]</scope>
    <source>
        <strain evidence="18 20">JW-YL-7</strain>
    </source>
</reference>
<keyword evidence="7 12" id="KW-0479">Metal-binding</keyword>
<evidence type="ECO:0000256" key="4">
    <source>
        <dbReference type="ARBA" id="ARBA00017068"/>
    </source>
</evidence>
<dbReference type="Proteomes" id="UP000092605">
    <property type="component" value="Unassembled WGS sequence"/>
</dbReference>
<evidence type="ECO:0000313" key="18">
    <source>
        <dbReference type="EMBL" id="KXZ40255.1"/>
    </source>
</evidence>
<feature type="binding site" evidence="12 15">
    <location>
        <position position="242"/>
    </location>
    <ligand>
        <name>Mg(2+)</name>
        <dbReference type="ChEBI" id="CHEBI:18420"/>
    </ligand>
</feature>
<feature type="binding site" evidence="14">
    <location>
        <position position="155"/>
    </location>
    <ligand>
        <name>substrate</name>
    </ligand>
</feature>
<evidence type="ECO:0000259" key="16">
    <source>
        <dbReference type="SMART" id="SM01192"/>
    </source>
</evidence>
<dbReference type="GO" id="GO:0005576">
    <property type="term" value="C:extracellular region"/>
    <property type="evidence" value="ECO:0007669"/>
    <property type="project" value="UniProtKB-SubCell"/>
</dbReference>
<feature type="binding site" evidence="14">
    <location>
        <position position="390"/>
    </location>
    <ligand>
        <name>substrate</name>
    </ligand>
</feature>
<keyword evidence="10 12" id="KW-0456">Lyase</keyword>
<feature type="binding site" evidence="12">
    <location>
        <position position="339"/>
    </location>
    <ligand>
        <name>(2R)-2-phosphoglycerate</name>
        <dbReference type="ChEBI" id="CHEBI:58289"/>
    </ligand>
</feature>
<evidence type="ECO:0000256" key="8">
    <source>
        <dbReference type="ARBA" id="ARBA00022842"/>
    </source>
</evidence>
<keyword evidence="21" id="KW-1185">Reference proteome</keyword>
<keyword evidence="8 12" id="KW-0460">Magnesium</keyword>
<dbReference type="SFLD" id="SFLDG00178">
    <property type="entry name" value="enolase"/>
    <property type="match status" value="1"/>
</dbReference>
<dbReference type="Pfam" id="PF03952">
    <property type="entry name" value="Enolase_N"/>
    <property type="match status" value="1"/>
</dbReference>
<feature type="active site" description="Proton donor" evidence="12 13">
    <location>
        <position position="205"/>
    </location>
</feature>
<dbReference type="UniPathway" id="UPA00109">
    <property type="reaction ID" value="UER00187"/>
</dbReference>
<keyword evidence="9 12" id="KW-0324">Glycolysis</keyword>
<dbReference type="Pfam" id="PF00113">
    <property type="entry name" value="Enolase_C"/>
    <property type="match status" value="1"/>
</dbReference>
<feature type="binding site" evidence="14">
    <location>
        <position position="164"/>
    </location>
    <ligand>
        <name>substrate</name>
    </ligand>
</feature>
<feature type="binding site" evidence="12">
    <location>
        <position position="390"/>
    </location>
    <ligand>
        <name>(2R)-2-phosphoglycerate</name>
        <dbReference type="ChEBI" id="CHEBI:58289"/>
    </ligand>
</feature>
<evidence type="ECO:0000313" key="21">
    <source>
        <dbReference type="Proteomes" id="UP000323392"/>
    </source>
</evidence>
<keyword evidence="6 12" id="KW-0964">Secreted</keyword>
<evidence type="ECO:0000256" key="11">
    <source>
        <dbReference type="ARBA" id="ARBA00048951"/>
    </source>
</evidence>
<dbReference type="PANTHER" id="PTHR11902">
    <property type="entry name" value="ENOLASE"/>
    <property type="match status" value="1"/>
</dbReference>
<comment type="cofactor">
    <cofactor evidence="12">
        <name>Mg(2+)</name>
        <dbReference type="ChEBI" id="CHEBI:18420"/>
    </cofactor>
    <text evidence="12">Binds a second Mg(2+) ion via substrate during catalysis.</text>
</comment>
<sequence length="430" mass="46151">MTIIQDVFAREILDSRGNPTVEVEVILEDGVMGRAAVPSGASTGAFEAVELRDGEKDRYLGKGVQNAVKNVNDIIAPELVGMDALDQVGIDKLLIELDGTKNKGKLGANAILGVSMAVAKAAAEALGMPLFQYIGGVNAKQLPVPMMNILNGGAHADNNVDIQEFMIMPVGAESFAQALRMGAEIFHNLKTVLKGKGLNTAVGDEGGFAPNLGSNTEALEVIVEAIKKAGYEPGKDVKLALDVAATELYDKEKKVYVLAGEGRELTSAEMVDFYAELVSKFPVISIEDGLDEEDWEGWKLLTEKLGNKVQLVGDDLFVTNTERLRKGIENKTANAILIKLNQIGTITETLDAIEMAKRAGYTAVISHRSGETEDATIADLAVAVNAGQIKTGAPSRTDRVAKYNQLLRIEEIIGEVAQYPGMEAFYNIKK</sequence>
<organism evidence="18 20">
    <name type="scientific">Alkalithermobacter thermoalcaliphilus JW-YL-7 = DSM 7308</name>
    <dbReference type="NCBI Taxonomy" id="1121328"/>
    <lineage>
        <taxon>Bacteria</taxon>
        <taxon>Bacillati</taxon>
        <taxon>Bacillota</taxon>
        <taxon>Clostridia</taxon>
        <taxon>Peptostreptococcales</taxon>
        <taxon>Tepidibacteraceae</taxon>
        <taxon>Alkalithermobacter</taxon>
    </lineage>
</organism>
<name>A0A150FSV5_CLOPD</name>
<proteinExistence type="inferred from homology"/>
<dbReference type="SMART" id="SM01193">
    <property type="entry name" value="Enolase_N"/>
    <property type="match status" value="1"/>
</dbReference>
<evidence type="ECO:0000256" key="13">
    <source>
        <dbReference type="PIRSR" id="PIRSR001400-1"/>
    </source>
</evidence>
<dbReference type="PROSITE" id="PS00164">
    <property type="entry name" value="ENOLASE"/>
    <property type="match status" value="1"/>
</dbReference>
<dbReference type="GO" id="GO:0009986">
    <property type="term" value="C:cell surface"/>
    <property type="evidence" value="ECO:0007669"/>
    <property type="project" value="UniProtKB-SubCell"/>
</dbReference>
<evidence type="ECO:0000256" key="7">
    <source>
        <dbReference type="ARBA" id="ARBA00022723"/>
    </source>
</evidence>
<feature type="active site" description="Proton acceptor" evidence="12 13">
    <location>
        <position position="339"/>
    </location>
</feature>
<feature type="binding site" evidence="12">
    <location>
        <position position="369"/>
    </location>
    <ligand>
        <name>(2R)-2-phosphoglycerate</name>
        <dbReference type="ChEBI" id="CHEBI:58289"/>
    </ligand>
</feature>
<evidence type="ECO:0000313" key="20">
    <source>
        <dbReference type="Proteomes" id="UP000092605"/>
    </source>
</evidence>
<dbReference type="EMBL" id="FRBG01000001">
    <property type="protein sequence ID" value="SHK40867.1"/>
    <property type="molecule type" value="Genomic_DNA"/>
</dbReference>
<dbReference type="SUPFAM" id="SSF51604">
    <property type="entry name" value="Enolase C-terminal domain-like"/>
    <property type="match status" value="1"/>
</dbReference>
<dbReference type="SFLD" id="SFLDS00001">
    <property type="entry name" value="Enolase"/>
    <property type="match status" value="1"/>
</dbReference>
<feature type="binding site" evidence="12">
    <location>
        <position position="163"/>
    </location>
    <ligand>
        <name>(2R)-2-phosphoglycerate</name>
        <dbReference type="ChEBI" id="CHEBI:58289"/>
    </ligand>
</feature>
<feature type="binding site" evidence="12">
    <location>
        <position position="368"/>
    </location>
    <ligand>
        <name>(2R)-2-phosphoglycerate</name>
        <dbReference type="ChEBI" id="CHEBI:58289"/>
    </ligand>
</feature>
<evidence type="ECO:0000256" key="14">
    <source>
        <dbReference type="PIRSR" id="PIRSR001400-2"/>
    </source>
</evidence>
<dbReference type="SMART" id="SM01192">
    <property type="entry name" value="Enolase_C"/>
    <property type="match status" value="1"/>
</dbReference>
<dbReference type="GO" id="GO:0000015">
    <property type="term" value="C:phosphopyruvate hydratase complex"/>
    <property type="evidence" value="ECO:0007669"/>
    <property type="project" value="InterPro"/>
</dbReference>
<feature type="binding site" evidence="12 15">
    <location>
        <position position="287"/>
    </location>
    <ligand>
        <name>Mg(2+)</name>
        <dbReference type="ChEBI" id="CHEBI:18420"/>
    </ligand>
</feature>
<evidence type="ECO:0000256" key="5">
    <source>
        <dbReference type="ARBA" id="ARBA00022490"/>
    </source>
</evidence>
<feature type="binding site" evidence="14">
    <location>
        <position position="314"/>
    </location>
    <ligand>
        <name>substrate</name>
    </ligand>
</feature>
<keyword evidence="5 12" id="KW-0963">Cytoplasm</keyword>
<dbReference type="GO" id="GO:0000287">
    <property type="term" value="F:magnesium ion binding"/>
    <property type="evidence" value="ECO:0007669"/>
    <property type="project" value="UniProtKB-UniRule"/>
</dbReference>
<dbReference type="RefSeq" id="WP_066070806.1">
    <property type="nucleotide sequence ID" value="NZ_FRBG01000001.1"/>
</dbReference>
<evidence type="ECO:0000259" key="17">
    <source>
        <dbReference type="SMART" id="SM01193"/>
    </source>
</evidence>
<dbReference type="CDD" id="cd03313">
    <property type="entry name" value="enolase"/>
    <property type="match status" value="1"/>
</dbReference>
<dbReference type="OrthoDB" id="9804716at2"/>
<dbReference type="InterPro" id="IPR000941">
    <property type="entry name" value="Enolase"/>
</dbReference>
<evidence type="ECO:0000256" key="1">
    <source>
        <dbReference type="ARBA" id="ARBA00005031"/>
    </source>
</evidence>
<dbReference type="GO" id="GO:0006096">
    <property type="term" value="P:glycolytic process"/>
    <property type="evidence" value="ECO:0007669"/>
    <property type="project" value="UniProtKB-UniRule"/>
</dbReference>
<dbReference type="AlphaFoldDB" id="A0A150FSV5"/>
<dbReference type="InterPro" id="IPR020811">
    <property type="entry name" value="Enolase_N"/>
</dbReference>
<feature type="binding site" evidence="14">
    <location>
        <begin position="366"/>
        <end position="369"/>
    </location>
    <ligand>
        <name>substrate</name>
    </ligand>
</feature>
<comment type="function">
    <text evidence="12">Catalyzes the reversible conversion of 2-phosphoglycerate (2-PG) into phosphoenolpyruvate (PEP). It is essential for the degradation of carbohydrates via glycolysis.</text>
</comment>
<dbReference type="InterPro" id="IPR020810">
    <property type="entry name" value="Enolase_C"/>
</dbReference>
<evidence type="ECO:0000256" key="9">
    <source>
        <dbReference type="ARBA" id="ARBA00023152"/>
    </source>
</evidence>
<gene>
    <name evidence="12" type="primary">eno</name>
    <name evidence="18" type="ORF">JWYL7_1330</name>
    <name evidence="19" type="ORF">SAMN05661008_00191</name>
</gene>
<comment type="cofactor">
    <cofactor evidence="15">
        <name>Mg(2+)</name>
        <dbReference type="ChEBI" id="CHEBI:18420"/>
    </cofactor>
    <text evidence="15">Mg(2+) is required for catalysis and for stabilizing the dimer.</text>
</comment>
<dbReference type="FunFam" id="3.30.390.10:FF:000001">
    <property type="entry name" value="Enolase"/>
    <property type="match status" value="1"/>
</dbReference>
<dbReference type="PANTHER" id="PTHR11902:SF1">
    <property type="entry name" value="ENOLASE"/>
    <property type="match status" value="1"/>
</dbReference>
<dbReference type="PIRSF" id="PIRSF001400">
    <property type="entry name" value="Enolase"/>
    <property type="match status" value="1"/>
</dbReference>
<feature type="binding site" evidence="12 15">
    <location>
        <position position="314"/>
    </location>
    <ligand>
        <name>Mg(2+)</name>
        <dbReference type="ChEBI" id="CHEBI:18420"/>
    </ligand>
</feature>
<dbReference type="HAMAP" id="MF_00318">
    <property type="entry name" value="Enolase"/>
    <property type="match status" value="1"/>
</dbReference>
<dbReference type="Gene3D" id="3.30.390.10">
    <property type="entry name" value="Enolase-like, N-terminal domain"/>
    <property type="match status" value="1"/>
</dbReference>
<dbReference type="EC" id="4.2.1.11" evidence="3 12"/>
<reference evidence="19 21" key="2">
    <citation type="submission" date="2016-11" db="EMBL/GenBank/DDBJ databases">
        <authorList>
            <person name="Varghese N."/>
            <person name="Submissions S."/>
        </authorList>
    </citation>
    <scope>NUCLEOTIDE SEQUENCE [LARGE SCALE GENOMIC DNA]</scope>
    <source>
        <strain evidence="19 21">DSM 7308</strain>
    </source>
</reference>
<feature type="domain" description="Enolase N-terminal" evidence="17">
    <location>
        <begin position="4"/>
        <end position="134"/>
    </location>
</feature>
<dbReference type="FunFam" id="3.20.20.120:FF:000001">
    <property type="entry name" value="Enolase"/>
    <property type="match status" value="1"/>
</dbReference>
<dbReference type="InterPro" id="IPR029017">
    <property type="entry name" value="Enolase-like_N"/>
</dbReference>
<dbReference type="SUPFAM" id="SSF54826">
    <property type="entry name" value="Enolase N-terminal domain-like"/>
    <property type="match status" value="1"/>
</dbReference>
<dbReference type="Gene3D" id="3.20.20.120">
    <property type="entry name" value="Enolase-like C-terminal domain"/>
    <property type="match status" value="1"/>
</dbReference>
<feature type="domain" description="Enolase C-terminal TIM barrel" evidence="16">
    <location>
        <begin position="139"/>
        <end position="427"/>
    </location>
</feature>
<comment type="pathway">
    <text evidence="1 12">Carbohydrate degradation; glycolysis; pyruvate from D-glyceraldehyde 3-phosphate: step 4/5.</text>
</comment>
<dbReference type="InterPro" id="IPR036849">
    <property type="entry name" value="Enolase-like_C_sf"/>
</dbReference>
<evidence type="ECO:0000256" key="2">
    <source>
        <dbReference type="ARBA" id="ARBA00009604"/>
    </source>
</evidence>
<comment type="similarity">
    <text evidence="2 12">Belongs to the enolase family.</text>
</comment>
<dbReference type="PATRIC" id="fig|1121328.3.peg.1339"/>
<dbReference type="SFLD" id="SFLDF00002">
    <property type="entry name" value="enolase"/>
    <property type="match status" value="1"/>
</dbReference>
<evidence type="ECO:0000313" key="19">
    <source>
        <dbReference type="EMBL" id="SHK40867.1"/>
    </source>
</evidence>
<comment type="caution">
    <text evidence="18">The sequence shown here is derived from an EMBL/GenBank/DDBJ whole genome shotgun (WGS) entry which is preliminary data.</text>
</comment>
<dbReference type="EMBL" id="LSFY01000001">
    <property type="protein sequence ID" value="KXZ40255.1"/>
    <property type="molecule type" value="Genomic_DNA"/>
</dbReference>
<dbReference type="InterPro" id="IPR020809">
    <property type="entry name" value="Enolase_CS"/>
</dbReference>
<dbReference type="NCBIfam" id="TIGR01060">
    <property type="entry name" value="eno"/>
    <property type="match status" value="1"/>
</dbReference>